<proteinExistence type="predicted"/>
<gene>
    <name evidence="1" type="ORF">RPERSI_LOCUS6929</name>
</gene>
<protein>
    <submittedName>
        <fullName evidence="1">9112_t:CDS:1</fullName>
    </submittedName>
</protein>
<accession>A0ACA9N1H8</accession>
<comment type="caution">
    <text evidence="1">The sequence shown here is derived from an EMBL/GenBank/DDBJ whole genome shotgun (WGS) entry which is preliminary data.</text>
</comment>
<evidence type="ECO:0000313" key="1">
    <source>
        <dbReference type="EMBL" id="CAG8626541.1"/>
    </source>
</evidence>
<reference evidence="1" key="1">
    <citation type="submission" date="2021-06" db="EMBL/GenBank/DDBJ databases">
        <authorList>
            <person name="Kallberg Y."/>
            <person name="Tangrot J."/>
            <person name="Rosling A."/>
        </authorList>
    </citation>
    <scope>NUCLEOTIDE SEQUENCE</scope>
    <source>
        <strain evidence="1">MA461A</strain>
    </source>
</reference>
<name>A0ACA9N1H8_9GLOM</name>
<sequence>MLQRQLTTSTNMRLKMLSSIQIANEIISCWVAVMKASCLSFSFTFTNQTYIELDEALKIEHILLLKKHQDKETSIKKQNSSTFATEKKAALIHRRVEFYKQISYILLNDNGTFNKYINLHSGDIVQIQEETSLSYATLKGIFTHKYNDGLVYSFIWVNWLWECSILDPILQYSVYEKQTAENAK</sequence>
<evidence type="ECO:0000313" key="2">
    <source>
        <dbReference type="Proteomes" id="UP000789920"/>
    </source>
</evidence>
<keyword evidence="2" id="KW-1185">Reference proteome</keyword>
<dbReference type="Proteomes" id="UP000789920">
    <property type="component" value="Unassembled WGS sequence"/>
</dbReference>
<dbReference type="EMBL" id="CAJVQC010011356">
    <property type="protein sequence ID" value="CAG8626541.1"/>
    <property type="molecule type" value="Genomic_DNA"/>
</dbReference>
<organism evidence="1 2">
    <name type="scientific">Racocetra persica</name>
    <dbReference type="NCBI Taxonomy" id="160502"/>
    <lineage>
        <taxon>Eukaryota</taxon>
        <taxon>Fungi</taxon>
        <taxon>Fungi incertae sedis</taxon>
        <taxon>Mucoromycota</taxon>
        <taxon>Glomeromycotina</taxon>
        <taxon>Glomeromycetes</taxon>
        <taxon>Diversisporales</taxon>
        <taxon>Gigasporaceae</taxon>
        <taxon>Racocetra</taxon>
    </lineage>
</organism>